<evidence type="ECO:0000313" key="1">
    <source>
        <dbReference type="EMBL" id="PKK88360.1"/>
    </source>
</evidence>
<proteinExistence type="predicted"/>
<name>A0A2N1PJ68_9BACT</name>
<evidence type="ECO:0000313" key="2">
    <source>
        <dbReference type="Proteomes" id="UP000233256"/>
    </source>
</evidence>
<gene>
    <name evidence="1" type="ORF">CVV64_19220</name>
</gene>
<sequence length="66" mass="7759">MSSFLWPILLKMQYGEIIGMRNWILMDFFICVIDKTESNAKNNKSPFITKFTKKDHEGKDTKVRSS</sequence>
<dbReference type="EMBL" id="PGXC01000050">
    <property type="protein sequence ID" value="PKK88360.1"/>
    <property type="molecule type" value="Genomic_DNA"/>
</dbReference>
<comment type="caution">
    <text evidence="1">The sequence shown here is derived from an EMBL/GenBank/DDBJ whole genome shotgun (WGS) entry which is preliminary data.</text>
</comment>
<accession>A0A2N1PJ68</accession>
<dbReference type="AlphaFoldDB" id="A0A2N1PJ68"/>
<reference evidence="1 2" key="1">
    <citation type="journal article" date="2017" name="ISME J.">
        <title>Potential for microbial H2 and metal transformations associated with novel bacteria and archaea in deep terrestrial subsurface sediments.</title>
        <authorList>
            <person name="Hernsdorf A.W."/>
            <person name="Amano Y."/>
            <person name="Miyakawa K."/>
            <person name="Ise K."/>
            <person name="Suzuki Y."/>
            <person name="Anantharaman K."/>
            <person name="Probst A."/>
            <person name="Burstein D."/>
            <person name="Thomas B.C."/>
            <person name="Banfield J.F."/>
        </authorList>
    </citation>
    <scope>NUCLEOTIDE SEQUENCE [LARGE SCALE GENOMIC DNA]</scope>
    <source>
        <strain evidence="1">HGW-Wallbacteria-1</strain>
    </source>
</reference>
<protein>
    <submittedName>
        <fullName evidence="1">Uncharacterized protein</fullName>
    </submittedName>
</protein>
<dbReference type="Proteomes" id="UP000233256">
    <property type="component" value="Unassembled WGS sequence"/>
</dbReference>
<organism evidence="1 2">
    <name type="scientific">Candidatus Wallbacteria bacterium HGW-Wallbacteria-1</name>
    <dbReference type="NCBI Taxonomy" id="2013854"/>
    <lineage>
        <taxon>Bacteria</taxon>
        <taxon>Candidatus Walliibacteriota</taxon>
    </lineage>
</organism>